<evidence type="ECO:0000313" key="3">
    <source>
        <dbReference type="EMBL" id="GAL22412.1"/>
    </source>
</evidence>
<dbReference type="EMBL" id="BBMR01000013">
    <property type="protein sequence ID" value="GAL22412.1"/>
    <property type="molecule type" value="Genomic_DNA"/>
</dbReference>
<evidence type="ECO:0000259" key="2">
    <source>
        <dbReference type="Pfam" id="PF00266"/>
    </source>
</evidence>
<dbReference type="InterPro" id="IPR000192">
    <property type="entry name" value="Aminotrans_V_dom"/>
</dbReference>
<dbReference type="InterPro" id="IPR015424">
    <property type="entry name" value="PyrdxlP-dep_Trfase"/>
</dbReference>
<feature type="domain" description="Aminotransferase class V" evidence="2">
    <location>
        <begin position="1"/>
        <end position="26"/>
    </location>
</feature>
<comment type="caution">
    <text evidence="3">The sequence shown here is derived from an EMBL/GenBank/DDBJ whole genome shotgun (WGS) entry which is preliminary data.</text>
</comment>
<gene>
    <name evidence="3" type="ORF">JCM19235_3928</name>
</gene>
<reference evidence="3 4" key="1">
    <citation type="submission" date="2014-09" db="EMBL/GenBank/DDBJ databases">
        <title>Vibrio maritimus JCM 19235. (C45) whole genome shotgun sequence.</title>
        <authorList>
            <person name="Sawabe T."/>
            <person name="Meirelles P."/>
            <person name="Nakanishi M."/>
            <person name="Sayaka M."/>
            <person name="Hattori M."/>
            <person name="Ohkuma M."/>
        </authorList>
    </citation>
    <scope>NUCLEOTIDE SEQUENCE [LARGE SCALE GENOMIC DNA]</scope>
    <source>
        <strain evidence="4">JCM19235</strain>
    </source>
</reference>
<keyword evidence="4" id="KW-1185">Reference proteome</keyword>
<keyword evidence="1" id="KW-0663">Pyridoxal phosphate</keyword>
<organism evidence="3 4">
    <name type="scientific">Vibrio maritimus</name>
    <dbReference type="NCBI Taxonomy" id="990268"/>
    <lineage>
        <taxon>Bacteria</taxon>
        <taxon>Pseudomonadati</taxon>
        <taxon>Pseudomonadota</taxon>
        <taxon>Gammaproteobacteria</taxon>
        <taxon>Vibrionales</taxon>
        <taxon>Vibrionaceae</taxon>
        <taxon>Vibrio</taxon>
    </lineage>
</organism>
<dbReference type="SUPFAM" id="SSF53383">
    <property type="entry name" value="PLP-dependent transferases"/>
    <property type="match status" value="1"/>
</dbReference>
<evidence type="ECO:0000313" key="4">
    <source>
        <dbReference type="Proteomes" id="UP000029228"/>
    </source>
</evidence>
<dbReference type="Proteomes" id="UP000029228">
    <property type="component" value="Unassembled WGS sequence"/>
</dbReference>
<dbReference type="Gene3D" id="3.90.1150.10">
    <property type="entry name" value="Aspartate Aminotransferase, domain 1"/>
    <property type="match status" value="1"/>
</dbReference>
<dbReference type="Pfam" id="PF00266">
    <property type="entry name" value="Aminotran_5"/>
    <property type="match status" value="1"/>
</dbReference>
<evidence type="ECO:0000256" key="1">
    <source>
        <dbReference type="ARBA" id="ARBA00022898"/>
    </source>
</evidence>
<sequence>MDALGVKGTVRASFAIYNSVEDVEKFVAAVKKAVDML</sequence>
<reference evidence="3 4" key="2">
    <citation type="submission" date="2014-09" db="EMBL/GenBank/DDBJ databases">
        <authorList>
            <consortium name="NBRP consortium"/>
            <person name="Sawabe T."/>
            <person name="Meirelles P."/>
            <person name="Nakanishi M."/>
            <person name="Sayaka M."/>
            <person name="Hattori M."/>
            <person name="Ohkuma M."/>
        </authorList>
    </citation>
    <scope>NUCLEOTIDE SEQUENCE [LARGE SCALE GENOMIC DNA]</scope>
    <source>
        <strain evidence="4">JCM19235</strain>
    </source>
</reference>
<dbReference type="InterPro" id="IPR015422">
    <property type="entry name" value="PyrdxlP-dep_Trfase_small"/>
</dbReference>
<protein>
    <recommendedName>
        <fullName evidence="2">Aminotransferase class V domain-containing protein</fullName>
    </recommendedName>
</protein>
<dbReference type="AlphaFoldDB" id="A0A090SST3"/>
<accession>A0A090SST3</accession>
<proteinExistence type="predicted"/>
<dbReference type="STRING" id="990268.JCM19235_3928"/>
<name>A0A090SST3_9VIBR</name>